<dbReference type="AlphaFoldDB" id="A0A158R475"/>
<protein>
    <submittedName>
        <fullName evidence="5">ANK_REP_REGION domain-containing protein</fullName>
    </submittedName>
</protein>
<evidence type="ECO:0000256" key="1">
    <source>
        <dbReference type="ARBA" id="ARBA00022737"/>
    </source>
</evidence>
<feature type="repeat" description="ANK" evidence="3">
    <location>
        <begin position="381"/>
        <end position="413"/>
    </location>
</feature>
<name>A0A158R475_9BILA</name>
<dbReference type="Proteomes" id="UP000046393">
    <property type="component" value="Unplaced"/>
</dbReference>
<accession>A0A158R475</accession>
<feature type="repeat" description="ANK" evidence="3">
    <location>
        <begin position="585"/>
        <end position="617"/>
    </location>
</feature>
<organism evidence="4 5">
    <name type="scientific">Syphacia muris</name>
    <dbReference type="NCBI Taxonomy" id="451379"/>
    <lineage>
        <taxon>Eukaryota</taxon>
        <taxon>Metazoa</taxon>
        <taxon>Ecdysozoa</taxon>
        <taxon>Nematoda</taxon>
        <taxon>Chromadorea</taxon>
        <taxon>Rhabditida</taxon>
        <taxon>Spirurina</taxon>
        <taxon>Oxyuridomorpha</taxon>
        <taxon>Oxyuroidea</taxon>
        <taxon>Oxyuridae</taxon>
        <taxon>Syphacia</taxon>
    </lineage>
</organism>
<dbReference type="PANTHER" id="PTHR24173:SF74">
    <property type="entry name" value="ANKYRIN REPEAT DOMAIN-CONTAINING PROTEIN 16"/>
    <property type="match status" value="1"/>
</dbReference>
<feature type="repeat" description="ANK" evidence="3">
    <location>
        <begin position="348"/>
        <end position="380"/>
    </location>
</feature>
<dbReference type="InterPro" id="IPR002110">
    <property type="entry name" value="Ankyrin_rpt"/>
</dbReference>
<dbReference type="PROSITE" id="PS50297">
    <property type="entry name" value="ANK_REP_REGION"/>
    <property type="match status" value="4"/>
</dbReference>
<dbReference type="SMART" id="SM00248">
    <property type="entry name" value="ANK"/>
    <property type="match status" value="13"/>
</dbReference>
<dbReference type="PRINTS" id="PR01415">
    <property type="entry name" value="ANKYRIN"/>
</dbReference>
<dbReference type="WBParaSite" id="SMUV_0000259901-mRNA-1">
    <property type="protein sequence ID" value="SMUV_0000259901-mRNA-1"/>
    <property type="gene ID" value="SMUV_0000259901"/>
</dbReference>
<evidence type="ECO:0000256" key="3">
    <source>
        <dbReference type="PROSITE-ProRule" id="PRU00023"/>
    </source>
</evidence>
<evidence type="ECO:0000313" key="5">
    <source>
        <dbReference type="WBParaSite" id="SMUV_0000259901-mRNA-1"/>
    </source>
</evidence>
<evidence type="ECO:0000313" key="4">
    <source>
        <dbReference type="Proteomes" id="UP000046393"/>
    </source>
</evidence>
<dbReference type="STRING" id="451379.A0A158R475"/>
<evidence type="ECO:0000256" key="2">
    <source>
        <dbReference type="ARBA" id="ARBA00023043"/>
    </source>
</evidence>
<dbReference type="PROSITE" id="PS50088">
    <property type="entry name" value="ANK_REPEAT"/>
    <property type="match status" value="5"/>
</dbReference>
<dbReference type="Gene3D" id="1.25.40.20">
    <property type="entry name" value="Ankyrin repeat-containing domain"/>
    <property type="match status" value="4"/>
</dbReference>
<proteinExistence type="predicted"/>
<feature type="repeat" description="ANK" evidence="3">
    <location>
        <begin position="187"/>
        <end position="209"/>
    </location>
</feature>
<dbReference type="Pfam" id="PF12796">
    <property type="entry name" value="Ank_2"/>
    <property type="match status" value="4"/>
</dbReference>
<dbReference type="SUPFAM" id="SSF48403">
    <property type="entry name" value="Ankyrin repeat"/>
    <property type="match status" value="2"/>
</dbReference>
<keyword evidence="4" id="KW-1185">Reference proteome</keyword>
<dbReference type="InterPro" id="IPR036770">
    <property type="entry name" value="Ankyrin_rpt-contain_sf"/>
</dbReference>
<dbReference type="PANTHER" id="PTHR24173">
    <property type="entry name" value="ANKYRIN REPEAT CONTAINING"/>
    <property type="match status" value="1"/>
</dbReference>
<reference evidence="5" key="1">
    <citation type="submission" date="2016-04" db="UniProtKB">
        <authorList>
            <consortium name="WormBaseParasite"/>
        </authorList>
    </citation>
    <scope>IDENTIFICATION</scope>
</reference>
<sequence length="737" mass="82891">MLLENLYSRFSSWHRHDTRSIRKEIKINYTLPISLNKTTETGDLTRTFDEQVQLLEVKTLPAANKRSRSRNCYSFNDAFAPTDDYDDYFEGALRAASTGDVFYLERCVDVLGVPIDAETEKGVTMLQCSLVNDHTTAKGRSVLHTAARYNALRCLKLLLTFFVSEEKKLCHTPGNECLSFLTLGDKYGDTPLHLACRQSNEQCVKVLIKVIATKRGWEAVKSALLSRNVYGQNPLHVACLWRCYRVVRFFITADFENSFSRALYSLSGRKGNVLHELAASHCSTFNECINDLNERRFTCGSSTDPVTACFDGKAANAGKCVKCEEVLQKIVDLLLTKCPDLINYRNINGLTPLMVAVINDADGVVTALLKRNIDIDEEDNECRTALHHAACRGVSRQITVLLAHGAAASHRDVQGATPLHFAAIQSFASSVRLLYRFNNFVDVCTPNGHSAFMWASMHGACASLRAMLEVNPMLDRRAKDKDGSTALHLAACYDQYDVIKLLVNFGWDVEARNLKQETPLLSAAAEGRTYGIAGLIDCNANVYAVDKKGSTVFHLMSTNDNHRECIREFVRLIPDTGLINSRDLYEDTPLFRAIKADATRCVQELLKYGAEVNVRDRRGWNALMLALKKENKAMVNNILNYFPDVNCFSAMDDCCALTLAIDWGNKDVIDHLNRLGAKSPYKIIEDAVRRIQKWYRKHLYLSKRVIYRSASLSGFIFNNEFMESDVLSGRFVIRRSG</sequence>
<feature type="repeat" description="ANK" evidence="3">
    <location>
        <begin position="482"/>
        <end position="514"/>
    </location>
</feature>
<keyword evidence="1" id="KW-0677">Repeat</keyword>
<keyword evidence="2 3" id="KW-0040">ANK repeat</keyword>